<feature type="domain" description="AAA" evidence="1">
    <location>
        <begin position="119"/>
        <end position="279"/>
    </location>
</feature>
<sequence length="405" mass="44275">MRTSLTLIGNAMSEQAIFKKVTLSDITARATRNEQVQARVREVVLAPKNKKPSPRFGTADVMSICGLTTGTLRSLIASGELPGGELVGARREWSLSDLQTWARATRPDAFRPEGADAIVLTVANFKGGVSKTTTAVSLAQGLSMRGHKVLLIDLDPQGSASTLAGLLPVEVSYDMTVAPIFDGSNDSIESSIVETYWSGLSLVAANAQLSGAEFYLPARQKADPGFEFWRALDYALDPIRQQFDVIIIDTPPSLSYTTINGLIAADGVLMPCPPSALDYNSSCEFWKLLSDFAGTLYENATKEKEFYFFDIVLTRVDNKVSSTSLVREWFKAANGDILLPVEILETAASKNSSAELGTIYDAAKTSMSSRTYDRAKLAYDQLTELMENKIQHCWHDQLRAMGEKK</sequence>
<reference evidence="2 3" key="1">
    <citation type="submission" date="2017-04" db="EMBL/GenBank/DDBJ databases">
        <title>Unexpected and diverse lifestyles within the genus Limnohabitans.</title>
        <authorList>
            <person name="Kasalicky V."/>
            <person name="Mehrshad M."/>
            <person name="Andrei S.-A."/>
            <person name="Salcher M."/>
            <person name="Kratochvilova H."/>
            <person name="Simek K."/>
            <person name="Ghai R."/>
        </authorList>
    </citation>
    <scope>NUCLEOTIDE SEQUENCE [LARGE SCALE GENOMIC DNA]</scope>
    <source>
        <strain evidence="2 3">MWH-C5</strain>
    </source>
</reference>
<evidence type="ECO:0000313" key="3">
    <source>
        <dbReference type="Proteomes" id="UP000251341"/>
    </source>
</evidence>
<gene>
    <name evidence="2" type="ORF">B9Z44_14670</name>
</gene>
<accession>A0A315EIK7</accession>
<comment type="caution">
    <text evidence="2">The sequence shown here is derived from an EMBL/GenBank/DDBJ whole genome shotgun (WGS) entry which is preliminary data.</text>
</comment>
<dbReference type="Proteomes" id="UP000251341">
    <property type="component" value="Unassembled WGS sequence"/>
</dbReference>
<evidence type="ECO:0000313" key="2">
    <source>
        <dbReference type="EMBL" id="PUE56485.1"/>
    </source>
</evidence>
<dbReference type="SUPFAM" id="SSF52540">
    <property type="entry name" value="P-loop containing nucleoside triphosphate hydrolases"/>
    <property type="match status" value="1"/>
</dbReference>
<evidence type="ECO:0000259" key="1">
    <source>
        <dbReference type="Pfam" id="PF13614"/>
    </source>
</evidence>
<dbReference type="CDD" id="cd02042">
    <property type="entry name" value="ParAB_family"/>
    <property type="match status" value="1"/>
</dbReference>
<keyword evidence="3" id="KW-1185">Reference proteome</keyword>
<organism evidence="2 3">
    <name type="scientific">Limnohabitans curvus</name>
    <dbReference type="NCBI Taxonomy" id="323423"/>
    <lineage>
        <taxon>Bacteria</taxon>
        <taxon>Pseudomonadati</taxon>
        <taxon>Pseudomonadota</taxon>
        <taxon>Betaproteobacteria</taxon>
        <taxon>Burkholderiales</taxon>
        <taxon>Comamonadaceae</taxon>
        <taxon>Limnohabitans</taxon>
    </lineage>
</organism>
<dbReference type="PANTHER" id="PTHR13696:SF52">
    <property type="entry name" value="PARA FAMILY PROTEIN CT_582"/>
    <property type="match status" value="1"/>
</dbReference>
<dbReference type="InterPro" id="IPR025669">
    <property type="entry name" value="AAA_dom"/>
</dbReference>
<dbReference type="EMBL" id="NESP01000002">
    <property type="protein sequence ID" value="PUE56485.1"/>
    <property type="molecule type" value="Genomic_DNA"/>
</dbReference>
<dbReference type="AlphaFoldDB" id="A0A315EIK7"/>
<protein>
    <recommendedName>
        <fullName evidence="1">AAA domain-containing protein</fullName>
    </recommendedName>
</protein>
<dbReference type="Pfam" id="PF13614">
    <property type="entry name" value="AAA_31"/>
    <property type="match status" value="1"/>
</dbReference>
<dbReference type="Gene3D" id="3.40.50.300">
    <property type="entry name" value="P-loop containing nucleotide triphosphate hydrolases"/>
    <property type="match status" value="1"/>
</dbReference>
<name>A0A315EIK7_9BURK</name>
<dbReference type="InterPro" id="IPR027417">
    <property type="entry name" value="P-loop_NTPase"/>
</dbReference>
<dbReference type="PANTHER" id="PTHR13696">
    <property type="entry name" value="P-LOOP CONTAINING NUCLEOSIDE TRIPHOSPHATE HYDROLASE"/>
    <property type="match status" value="1"/>
</dbReference>
<dbReference type="InterPro" id="IPR050678">
    <property type="entry name" value="DNA_Partitioning_ATPase"/>
</dbReference>
<proteinExistence type="predicted"/>